<proteinExistence type="predicted"/>
<name>A0A813HRP6_POLGL</name>
<dbReference type="Proteomes" id="UP000626109">
    <property type="component" value="Unassembled WGS sequence"/>
</dbReference>
<organism evidence="1 2">
    <name type="scientific">Polarella glacialis</name>
    <name type="common">Dinoflagellate</name>
    <dbReference type="NCBI Taxonomy" id="89957"/>
    <lineage>
        <taxon>Eukaryota</taxon>
        <taxon>Sar</taxon>
        <taxon>Alveolata</taxon>
        <taxon>Dinophyceae</taxon>
        <taxon>Suessiales</taxon>
        <taxon>Suessiaceae</taxon>
        <taxon>Polarella</taxon>
    </lineage>
</organism>
<accession>A0A813HRP6</accession>
<sequence>KVECKCSLKEVLILKLRDVDDEEQCARYSGSTIKLLGSAAESFGEAAGQCKPTQANARDSCAALVPSAVTGLGFLIENMARTSRECTRPRSKYLFPNDVRQAYGCGQEVGRLGTSVDTIARAIAGSVINC</sequence>
<evidence type="ECO:0000313" key="1">
    <source>
        <dbReference type="EMBL" id="CAE8640175.1"/>
    </source>
</evidence>
<reference evidence="1" key="1">
    <citation type="submission" date="2021-02" db="EMBL/GenBank/DDBJ databases">
        <authorList>
            <person name="Dougan E. K."/>
            <person name="Rhodes N."/>
            <person name="Thang M."/>
            <person name="Chan C."/>
        </authorList>
    </citation>
    <scope>NUCLEOTIDE SEQUENCE</scope>
</reference>
<gene>
    <name evidence="1" type="ORF">PGLA2088_LOCUS2056</name>
</gene>
<evidence type="ECO:0000313" key="2">
    <source>
        <dbReference type="Proteomes" id="UP000626109"/>
    </source>
</evidence>
<feature type="non-terminal residue" evidence="1">
    <location>
        <position position="130"/>
    </location>
</feature>
<protein>
    <submittedName>
        <fullName evidence="1">Uncharacterized protein</fullName>
    </submittedName>
</protein>
<dbReference type="EMBL" id="CAJNNW010001654">
    <property type="protein sequence ID" value="CAE8640175.1"/>
    <property type="molecule type" value="Genomic_DNA"/>
</dbReference>
<feature type="non-terminal residue" evidence="1">
    <location>
        <position position="1"/>
    </location>
</feature>
<dbReference type="AlphaFoldDB" id="A0A813HRP6"/>
<comment type="caution">
    <text evidence="1">The sequence shown here is derived from an EMBL/GenBank/DDBJ whole genome shotgun (WGS) entry which is preliminary data.</text>
</comment>